<proteinExistence type="predicted"/>
<dbReference type="RefSeq" id="WP_146912828.1">
    <property type="nucleotide sequence ID" value="NZ_CP042344.1"/>
</dbReference>
<dbReference type="NCBIfam" id="NF040576">
    <property type="entry name" value="T2SS_GspM_XpsM"/>
    <property type="match status" value="1"/>
</dbReference>
<dbReference type="OrthoDB" id="8904003at2"/>
<evidence type="ECO:0000313" key="1">
    <source>
        <dbReference type="EMBL" id="QEA13236.1"/>
    </source>
</evidence>
<gene>
    <name evidence="1" type="ORF">FOZ74_09455</name>
</gene>
<accession>A0A5B8RUL4</accession>
<protein>
    <submittedName>
        <fullName evidence="1">General secretion pathway protein GspM</fullName>
    </submittedName>
</protein>
<keyword evidence="2" id="KW-1185">Reference proteome</keyword>
<evidence type="ECO:0000313" key="2">
    <source>
        <dbReference type="Proteomes" id="UP000321199"/>
    </source>
</evidence>
<dbReference type="Proteomes" id="UP000321199">
    <property type="component" value="Chromosome"/>
</dbReference>
<sequence length="184" mass="19757">MSRGQARDRWVLALTMVVLALPLVAGTAYVVEKHRWAQSQLEQLAPRYARLQGMVQASAAIEAANQQASASLRAYLYPADKTLNQAGNEMQQQIRDALSAAGLRVGSSQVMQSKSELPGLERVQVGIKAEGDLPALQAALLGLQALHPAVWVDSLAVNVMGAARAEAPQNLSIQMELSAWKESS</sequence>
<dbReference type="AlphaFoldDB" id="A0A5B8RUL4"/>
<name>A0A5B8RUL4_9BURK</name>
<dbReference type="KEGG" id="cof:FOZ74_09455"/>
<reference evidence="1 2" key="1">
    <citation type="submission" date="2019-07" db="EMBL/GenBank/DDBJ databases">
        <title>Complete genome sequence of Comamonas sp. NLF 7-7 isolated from livestock.</title>
        <authorList>
            <person name="Kim D.H."/>
            <person name="Kim J.G."/>
        </authorList>
    </citation>
    <scope>NUCLEOTIDE SEQUENCE [LARGE SCALE GENOMIC DNA]</scope>
    <source>
        <strain evidence="1 2">NLF 7-7</strain>
    </source>
</reference>
<organism evidence="1 2">
    <name type="scientific">Comamonas flocculans</name>
    <dbReference type="NCBI Taxonomy" id="2597701"/>
    <lineage>
        <taxon>Bacteria</taxon>
        <taxon>Pseudomonadati</taxon>
        <taxon>Pseudomonadota</taxon>
        <taxon>Betaproteobacteria</taxon>
        <taxon>Burkholderiales</taxon>
        <taxon>Comamonadaceae</taxon>
        <taxon>Comamonas</taxon>
    </lineage>
</organism>
<dbReference type="InterPro" id="IPR034756">
    <property type="entry name" value="T2SSM_b"/>
</dbReference>
<dbReference type="Pfam" id="PF10741">
    <property type="entry name" value="T2SSM_b"/>
    <property type="match status" value="1"/>
</dbReference>
<dbReference type="EMBL" id="CP042344">
    <property type="protein sequence ID" value="QEA13236.1"/>
    <property type="molecule type" value="Genomic_DNA"/>
</dbReference>